<dbReference type="EMBL" id="NGJN01000002">
    <property type="protein sequence ID" value="OZV70041.1"/>
    <property type="molecule type" value="Genomic_DNA"/>
</dbReference>
<evidence type="ECO:0008006" key="3">
    <source>
        <dbReference type="Google" id="ProtNLM"/>
    </source>
</evidence>
<reference evidence="1 2" key="1">
    <citation type="submission" date="2017-05" db="EMBL/GenBank/DDBJ databases">
        <title>The draft genome sequence of Idiomarina salinarum WNB302.</title>
        <authorList>
            <person name="Sun Y."/>
            <person name="Chen B."/>
            <person name="Du Z."/>
        </authorList>
    </citation>
    <scope>NUCLEOTIDE SEQUENCE [LARGE SCALE GENOMIC DNA]</scope>
    <source>
        <strain evidence="1 2">WNB302</strain>
    </source>
</reference>
<evidence type="ECO:0000313" key="1">
    <source>
        <dbReference type="EMBL" id="OZV70041.1"/>
    </source>
</evidence>
<evidence type="ECO:0000313" key="2">
    <source>
        <dbReference type="Proteomes" id="UP000216840"/>
    </source>
</evidence>
<comment type="caution">
    <text evidence="1">The sequence shown here is derived from an EMBL/GenBank/DDBJ whole genome shotgun (WGS) entry which is preliminary data.</text>
</comment>
<protein>
    <recommendedName>
        <fullName evidence="3">Kdo domain containing protein</fullName>
    </recommendedName>
</protein>
<dbReference type="Proteomes" id="UP000216840">
    <property type="component" value="Unassembled WGS sequence"/>
</dbReference>
<accession>A0A265UXL3</accession>
<dbReference type="RefSeq" id="WP_094967630.1">
    <property type="nucleotide sequence ID" value="NZ_NGJN01000002.1"/>
</dbReference>
<dbReference type="Pfam" id="PF06293">
    <property type="entry name" value="Kdo"/>
    <property type="match status" value="1"/>
</dbReference>
<name>A0A265UXL3_9FLAO</name>
<keyword evidence="2" id="KW-1185">Reference proteome</keyword>
<dbReference type="OrthoDB" id="9773772at2"/>
<dbReference type="SUPFAM" id="SSF56112">
    <property type="entry name" value="Protein kinase-like (PK-like)"/>
    <property type="match status" value="1"/>
</dbReference>
<proteinExistence type="predicted"/>
<dbReference type="AlphaFoldDB" id="A0A265UXL3"/>
<dbReference type="InterPro" id="IPR011009">
    <property type="entry name" value="Kinase-like_dom_sf"/>
</dbReference>
<sequence length="258" mass="30942">MRANIVINTDSKLAKEDVLHILERFANEGKLIGDGNRNVIKVLEVNGEQLNIKSFKIPNIINQVAYRFFRKSKAQRSFEYAYKLSELDIKTPQPVAYVEYTSGTTFKRSYYISKQIQYDLTFHDLLLNRNLPDYESIMREFTRFTFQLHEKGIHFLDHSPGNTLIRVNDDDFEFFLVDLNRMEFKILDFNERMKNFARLSPRDHMLDIMSNEYSKLYPLKSEAEIKEKMYFYSHQFMTSFAKREAFKKKYFFWRAKKS</sequence>
<organism evidence="1 2">
    <name type="scientific">Winogradskyella aurantia</name>
    <dbReference type="NCBI Taxonomy" id="1915063"/>
    <lineage>
        <taxon>Bacteria</taxon>
        <taxon>Pseudomonadati</taxon>
        <taxon>Bacteroidota</taxon>
        <taxon>Flavobacteriia</taxon>
        <taxon>Flavobacteriales</taxon>
        <taxon>Flavobacteriaceae</taxon>
        <taxon>Winogradskyella</taxon>
    </lineage>
</organism>
<gene>
    <name evidence="1" type="ORF">CA834_05330</name>
</gene>